<reference evidence="3" key="1">
    <citation type="submission" date="2018-03" db="EMBL/GenBank/DDBJ databases">
        <authorList>
            <person name="Robinson P."/>
            <person name="Figel D."/>
            <person name="Zack K.M."/>
            <person name="Garlena R.A."/>
            <person name="Russell D.A."/>
            <person name="Pope W.H."/>
            <person name="Jacobs-Sera D."/>
            <person name="Hatfull G.F."/>
        </authorList>
    </citation>
    <scope>NUCLEOTIDE SEQUENCE [LARGE SCALE GENOMIC DNA]</scope>
</reference>
<accession>A0A2P1N519</accession>
<evidence type="ECO:0000256" key="1">
    <source>
        <dbReference type="SAM" id="MobiDB-lite"/>
    </source>
</evidence>
<evidence type="ECO:0000313" key="2">
    <source>
        <dbReference type="EMBL" id="AVP43100.1"/>
    </source>
</evidence>
<dbReference type="EMBL" id="MH025888">
    <property type="protein sequence ID" value="AVP43100.1"/>
    <property type="molecule type" value="Genomic_DNA"/>
</dbReference>
<sequence length="102" mass="11172">MTEPGASEFSWGPGMHPHPDLDYDAGKSLAPNNVETLHDQIRDLQASKRTNAARAGETLRDMYFALGNPDRYGPNPALVQGDGKPEPSPTPEESPQTFERKP</sequence>
<organism evidence="2 3">
    <name type="scientific">Mycobacterium phage BigMama</name>
    <dbReference type="NCBI Taxonomy" id="2126786"/>
    <lineage>
        <taxon>Viruses</taxon>
        <taxon>Duplodnaviria</taxon>
        <taxon>Heunggongvirae</taxon>
        <taxon>Uroviricota</taxon>
        <taxon>Caudoviricetes</taxon>
        <taxon>Dclasvirinae</taxon>
        <taxon>Plotvirus</taxon>
        <taxon>Plotvirus plot</taxon>
    </lineage>
</organism>
<feature type="region of interest" description="Disordered" evidence="1">
    <location>
        <begin position="65"/>
        <end position="102"/>
    </location>
</feature>
<evidence type="ECO:0000313" key="3">
    <source>
        <dbReference type="Proteomes" id="UP000241872"/>
    </source>
</evidence>
<gene>
    <name evidence="2" type="primary">1</name>
    <name evidence="2" type="ORF">PBI_BIGMAMA_1</name>
</gene>
<name>A0A2P1N519_9CAUD</name>
<proteinExistence type="predicted"/>
<dbReference type="Proteomes" id="UP000241872">
    <property type="component" value="Segment"/>
</dbReference>
<feature type="region of interest" description="Disordered" evidence="1">
    <location>
        <begin position="1"/>
        <end position="29"/>
    </location>
</feature>
<protein>
    <submittedName>
        <fullName evidence="2">Uncharacterized protein</fullName>
    </submittedName>
</protein>